<accession>A0A9D2T8F5</accession>
<reference evidence="4" key="2">
    <citation type="submission" date="2021-04" db="EMBL/GenBank/DDBJ databases">
        <authorList>
            <person name="Gilroy R."/>
        </authorList>
    </citation>
    <scope>NUCLEOTIDE SEQUENCE</scope>
    <source>
        <strain evidence="4">ChiSjej3B21-8574</strain>
    </source>
</reference>
<organism evidence="4 5">
    <name type="scientific">Candidatus Anaerostipes avistercoris</name>
    <dbReference type="NCBI Taxonomy" id="2838462"/>
    <lineage>
        <taxon>Bacteria</taxon>
        <taxon>Bacillati</taxon>
        <taxon>Bacillota</taxon>
        <taxon>Clostridia</taxon>
        <taxon>Lachnospirales</taxon>
        <taxon>Lachnospiraceae</taxon>
        <taxon>Anaerostipes</taxon>
    </lineage>
</organism>
<dbReference type="InterPro" id="IPR006635">
    <property type="entry name" value="NEAT_dom"/>
</dbReference>
<reference evidence="4" key="1">
    <citation type="journal article" date="2021" name="PeerJ">
        <title>Extensive microbial diversity within the chicken gut microbiome revealed by metagenomics and culture.</title>
        <authorList>
            <person name="Gilroy R."/>
            <person name="Ravi A."/>
            <person name="Getino M."/>
            <person name="Pursley I."/>
            <person name="Horton D.L."/>
            <person name="Alikhan N.F."/>
            <person name="Baker D."/>
            <person name="Gharbi K."/>
            <person name="Hall N."/>
            <person name="Watson M."/>
            <person name="Adriaenssens E.M."/>
            <person name="Foster-Nyarko E."/>
            <person name="Jarju S."/>
            <person name="Secka A."/>
            <person name="Antonio M."/>
            <person name="Oren A."/>
            <person name="Chaudhuri R.R."/>
            <person name="La Ragione R."/>
            <person name="Hildebrand F."/>
            <person name="Pallen M.J."/>
        </authorList>
    </citation>
    <scope>NUCLEOTIDE SEQUENCE</scope>
    <source>
        <strain evidence="4">ChiSjej3B21-8574</strain>
    </source>
</reference>
<comment type="subcellular location">
    <subcellularLocation>
        <location evidence="1">Cell envelope</location>
    </subcellularLocation>
</comment>
<feature type="domain" description="NEAT" evidence="3">
    <location>
        <begin position="73"/>
        <end position="138"/>
    </location>
</feature>
<dbReference type="Proteomes" id="UP000823904">
    <property type="component" value="Unassembled WGS sequence"/>
</dbReference>
<gene>
    <name evidence="4" type="ORF">H9754_07010</name>
</gene>
<evidence type="ECO:0000313" key="4">
    <source>
        <dbReference type="EMBL" id="HJC50307.1"/>
    </source>
</evidence>
<proteinExistence type="predicted"/>
<dbReference type="InterPro" id="IPR037250">
    <property type="entry name" value="NEAT_dom_sf"/>
</dbReference>
<sequence>MKRDPGIREFFLSLGIGVTERSQAVSGIIDSVDPGTIRKMCRKEKKHLRYDKIGENEGMELQRIPYEQLGDFLQTGIYLVDFTIYQQGKDHQSLSMADMGFHKPGCLVYEKERQYLELTVREIQAYTKGGCRRAPLSL</sequence>
<name>A0A9D2T8F5_9FIRM</name>
<evidence type="ECO:0000313" key="5">
    <source>
        <dbReference type="Proteomes" id="UP000823904"/>
    </source>
</evidence>
<comment type="caution">
    <text evidence="4">The sequence shown here is derived from an EMBL/GenBank/DDBJ whole genome shotgun (WGS) entry which is preliminary data.</text>
</comment>
<evidence type="ECO:0000259" key="3">
    <source>
        <dbReference type="PROSITE" id="PS50978"/>
    </source>
</evidence>
<evidence type="ECO:0000256" key="1">
    <source>
        <dbReference type="ARBA" id="ARBA00004196"/>
    </source>
</evidence>
<protein>
    <recommendedName>
        <fullName evidence="3">NEAT domain-containing protein</fullName>
    </recommendedName>
</protein>
<keyword evidence="2" id="KW-0732">Signal</keyword>
<evidence type="ECO:0000256" key="2">
    <source>
        <dbReference type="ARBA" id="ARBA00022729"/>
    </source>
</evidence>
<dbReference type="EMBL" id="DWWD01000026">
    <property type="protein sequence ID" value="HJC50307.1"/>
    <property type="molecule type" value="Genomic_DNA"/>
</dbReference>
<dbReference type="PROSITE" id="PS50978">
    <property type="entry name" value="NEAT"/>
    <property type="match status" value="1"/>
</dbReference>
<dbReference type="AlphaFoldDB" id="A0A9D2T8F5"/>
<dbReference type="GO" id="GO:0030313">
    <property type="term" value="C:cell envelope"/>
    <property type="evidence" value="ECO:0007669"/>
    <property type="project" value="UniProtKB-SubCell"/>
</dbReference>
<dbReference type="SUPFAM" id="SSF158911">
    <property type="entry name" value="NEAT domain-like"/>
    <property type="match status" value="1"/>
</dbReference>